<dbReference type="GO" id="GO:0043252">
    <property type="term" value="P:sodium-independent organic anion transport"/>
    <property type="evidence" value="ECO:0007669"/>
    <property type="project" value="TreeGrafter"/>
</dbReference>
<keyword evidence="5" id="KW-1185">Reference proteome</keyword>
<dbReference type="PANTHER" id="PTHR11388:SF14">
    <property type="entry name" value="SOLUTE CARRIER ORGANIC ANION TRANSPORTER FAMILY MEMBER 2A1"/>
    <property type="match status" value="1"/>
</dbReference>
<dbReference type="STRING" id="62062.ENSHHUP00000009910"/>
<dbReference type="PANTHER" id="PTHR11388">
    <property type="entry name" value="ORGANIC ANION TRANSPORTER"/>
    <property type="match status" value="1"/>
</dbReference>
<protein>
    <recommendedName>
        <fullName evidence="6">Solute carrier organic anion transporter family member</fullName>
    </recommendedName>
</protein>
<dbReference type="GO" id="GO:0015347">
    <property type="term" value="F:sodium-independent organic anion transmembrane transporter activity"/>
    <property type="evidence" value="ECO:0007669"/>
    <property type="project" value="TreeGrafter"/>
</dbReference>
<feature type="transmembrane region" description="Helical" evidence="3">
    <location>
        <begin position="81"/>
        <end position="99"/>
    </location>
</feature>
<dbReference type="GO" id="GO:0015132">
    <property type="term" value="F:prostaglandin transmembrane transporter activity"/>
    <property type="evidence" value="ECO:0007669"/>
    <property type="project" value="TreeGrafter"/>
</dbReference>
<evidence type="ECO:0000256" key="1">
    <source>
        <dbReference type="ARBA" id="ARBA00004141"/>
    </source>
</evidence>
<evidence type="ECO:0000256" key="2">
    <source>
        <dbReference type="ARBA" id="ARBA00023157"/>
    </source>
</evidence>
<dbReference type="SUPFAM" id="SSF103473">
    <property type="entry name" value="MFS general substrate transporter"/>
    <property type="match status" value="1"/>
</dbReference>
<dbReference type="InterPro" id="IPR036259">
    <property type="entry name" value="MFS_trans_sf"/>
</dbReference>
<feature type="transmembrane region" description="Helical" evidence="3">
    <location>
        <begin position="167"/>
        <end position="190"/>
    </location>
</feature>
<sequence length="258" mass="28534">PQNKLNSYFKSTITTIERRFGLSSFSSGTVSSLHEVGRRSHSWPAALQENRQDLCSLQDTSNMTEACGMTEIKRIADTNNLWLLMAIAQLLFGVGSVPIQPFGISYVDDFAGRGNSPLYIAILFAVSVFGPAFGFLLGSVMLRIYVDVDRTGSGRNCLAPTDPRWVGAWWMGLLISSASLALTSTPYFFFPRSMPLEGNVGNTLSLSLHPKWDPIPYTGPICLWSNVLHYVGNRVAFVMHTDAETLHTDAYTLLMRVL</sequence>
<reference evidence="5" key="1">
    <citation type="submission" date="2018-06" db="EMBL/GenBank/DDBJ databases">
        <title>Genome assembly of Danube salmon.</title>
        <authorList>
            <person name="Macqueen D.J."/>
            <person name="Gundappa M.K."/>
        </authorList>
    </citation>
    <scope>NUCLEOTIDE SEQUENCE [LARGE SCALE GENOMIC DNA]</scope>
</reference>
<evidence type="ECO:0000256" key="3">
    <source>
        <dbReference type="SAM" id="Phobius"/>
    </source>
</evidence>
<name>A0A4W5KHJ9_9TELE</name>
<accession>A0A4W5KHJ9</accession>
<keyword evidence="3" id="KW-0812">Transmembrane</keyword>
<feature type="transmembrane region" description="Helical" evidence="3">
    <location>
        <begin position="119"/>
        <end position="146"/>
    </location>
</feature>
<keyword evidence="3" id="KW-1133">Transmembrane helix</keyword>
<dbReference type="Pfam" id="PF03137">
    <property type="entry name" value="OATP"/>
    <property type="match status" value="2"/>
</dbReference>
<reference evidence="4" key="2">
    <citation type="submission" date="2025-08" db="UniProtKB">
        <authorList>
            <consortium name="Ensembl"/>
        </authorList>
    </citation>
    <scope>IDENTIFICATION</scope>
</reference>
<organism evidence="4 5">
    <name type="scientific">Hucho hucho</name>
    <name type="common">huchen</name>
    <dbReference type="NCBI Taxonomy" id="62062"/>
    <lineage>
        <taxon>Eukaryota</taxon>
        <taxon>Metazoa</taxon>
        <taxon>Chordata</taxon>
        <taxon>Craniata</taxon>
        <taxon>Vertebrata</taxon>
        <taxon>Euteleostomi</taxon>
        <taxon>Actinopterygii</taxon>
        <taxon>Neopterygii</taxon>
        <taxon>Teleostei</taxon>
        <taxon>Protacanthopterygii</taxon>
        <taxon>Salmoniformes</taxon>
        <taxon>Salmonidae</taxon>
        <taxon>Salmoninae</taxon>
        <taxon>Hucho</taxon>
    </lineage>
</organism>
<proteinExistence type="predicted"/>
<dbReference type="Proteomes" id="UP000314982">
    <property type="component" value="Unassembled WGS sequence"/>
</dbReference>
<comment type="subcellular location">
    <subcellularLocation>
        <location evidence="1">Membrane</location>
        <topology evidence="1">Multi-pass membrane protein</topology>
    </subcellularLocation>
</comment>
<keyword evidence="2" id="KW-1015">Disulfide bond</keyword>
<dbReference type="Ensembl" id="ENSHHUT00000010216.1">
    <property type="protein sequence ID" value="ENSHHUP00000009910.1"/>
    <property type="gene ID" value="ENSHHUG00000006034.1"/>
</dbReference>
<dbReference type="Gene3D" id="1.20.1250.20">
    <property type="entry name" value="MFS general substrate transporter like domains"/>
    <property type="match status" value="1"/>
</dbReference>
<evidence type="ECO:0000313" key="5">
    <source>
        <dbReference type="Proteomes" id="UP000314982"/>
    </source>
</evidence>
<dbReference type="InterPro" id="IPR004156">
    <property type="entry name" value="OATP"/>
</dbReference>
<reference evidence="4" key="3">
    <citation type="submission" date="2025-09" db="UniProtKB">
        <authorList>
            <consortium name="Ensembl"/>
        </authorList>
    </citation>
    <scope>IDENTIFICATION</scope>
</reference>
<evidence type="ECO:0008006" key="6">
    <source>
        <dbReference type="Google" id="ProtNLM"/>
    </source>
</evidence>
<dbReference type="GeneTree" id="ENSGT01150000286901"/>
<dbReference type="GO" id="GO:0016323">
    <property type="term" value="C:basolateral plasma membrane"/>
    <property type="evidence" value="ECO:0007669"/>
    <property type="project" value="TreeGrafter"/>
</dbReference>
<evidence type="ECO:0000313" key="4">
    <source>
        <dbReference type="Ensembl" id="ENSHHUP00000009910.1"/>
    </source>
</evidence>
<dbReference type="AlphaFoldDB" id="A0A4W5KHJ9"/>
<keyword evidence="3" id="KW-0472">Membrane</keyword>